<dbReference type="PROSITE" id="PS51257">
    <property type="entry name" value="PROKAR_LIPOPROTEIN"/>
    <property type="match status" value="1"/>
</dbReference>
<dbReference type="AlphaFoldDB" id="A0A6J4MCK2"/>
<evidence type="ECO:0000313" key="2">
    <source>
        <dbReference type="EMBL" id="CAA9354728.1"/>
    </source>
</evidence>
<proteinExistence type="predicted"/>
<name>A0A6J4MCK2_9BACT</name>
<gene>
    <name evidence="2" type="ORF">AVDCRST_MAG89-3348</name>
</gene>
<accession>A0A6J4MCK2</accession>
<organism evidence="2">
    <name type="scientific">uncultured Gemmatimonadota bacterium</name>
    <dbReference type="NCBI Taxonomy" id="203437"/>
    <lineage>
        <taxon>Bacteria</taxon>
        <taxon>Pseudomonadati</taxon>
        <taxon>Gemmatimonadota</taxon>
        <taxon>environmental samples</taxon>
    </lineage>
</organism>
<dbReference type="EMBL" id="CADCTV010000700">
    <property type="protein sequence ID" value="CAA9354728.1"/>
    <property type="molecule type" value="Genomic_DNA"/>
</dbReference>
<keyword evidence="1" id="KW-0732">Signal</keyword>
<feature type="signal peptide" evidence="1">
    <location>
        <begin position="1"/>
        <end position="19"/>
    </location>
</feature>
<evidence type="ECO:0000256" key="1">
    <source>
        <dbReference type="SAM" id="SignalP"/>
    </source>
</evidence>
<sequence>MRLVVVAALAALLSACSDGGGTPVTPKPPTSPAPPAQVWPVVYDLASLKSPYMPGSVYTTPTTCNRVLRSSLESGTITLKQDNTADVYVRAWEERPSSTNAPGIPCPSFIMVDLSSTKAATYTIVGSGTSRSLVITIAGTEFASGPLAGASGFPATLALSVPGYGAFRSGRPFDVLQPSGWNKRP</sequence>
<feature type="chain" id="PRO_5026689446" evidence="1">
    <location>
        <begin position="20"/>
        <end position="185"/>
    </location>
</feature>
<reference evidence="2" key="1">
    <citation type="submission" date="2020-02" db="EMBL/GenBank/DDBJ databases">
        <authorList>
            <person name="Meier V. D."/>
        </authorList>
    </citation>
    <scope>NUCLEOTIDE SEQUENCE</scope>
    <source>
        <strain evidence="2">AVDCRST_MAG89</strain>
    </source>
</reference>
<protein>
    <submittedName>
        <fullName evidence="2">Uncharacterized protein</fullName>
    </submittedName>
</protein>